<evidence type="ECO:0000313" key="4">
    <source>
        <dbReference type="EMBL" id="SFE75001.1"/>
    </source>
</evidence>
<dbReference type="SMART" id="SM00028">
    <property type="entry name" value="TPR"/>
    <property type="match status" value="1"/>
</dbReference>
<feature type="domain" description="Transglutaminase-like" evidence="3">
    <location>
        <begin position="98"/>
        <end position="165"/>
    </location>
</feature>
<dbReference type="STRING" id="1003.SAMN04488541_100646"/>
<feature type="signal peptide" evidence="2">
    <location>
        <begin position="1"/>
        <end position="25"/>
    </location>
</feature>
<gene>
    <name evidence="4" type="ORF">SAMN04488541_100646</name>
</gene>
<dbReference type="InterPro" id="IPR011990">
    <property type="entry name" value="TPR-like_helical_dom_sf"/>
</dbReference>
<proteinExistence type="predicted"/>
<protein>
    <submittedName>
        <fullName evidence="4">TPR repeat-containing protein</fullName>
    </submittedName>
</protein>
<dbReference type="SMART" id="SM00460">
    <property type="entry name" value="TGc"/>
    <property type="match status" value="1"/>
</dbReference>
<dbReference type="InterPro" id="IPR052557">
    <property type="entry name" value="CAP/Cytokinesis_protein"/>
</dbReference>
<dbReference type="PANTHER" id="PTHR46333">
    <property type="entry name" value="CYTOKINESIS PROTEIN 3"/>
    <property type="match status" value="1"/>
</dbReference>
<dbReference type="Pfam" id="PF01841">
    <property type="entry name" value="Transglut_core"/>
    <property type="match status" value="1"/>
</dbReference>
<dbReference type="RefSeq" id="WP_091540933.1">
    <property type="nucleotide sequence ID" value="NZ_FONY01000006.1"/>
</dbReference>
<evidence type="ECO:0000256" key="2">
    <source>
        <dbReference type="SAM" id="SignalP"/>
    </source>
</evidence>
<feature type="chain" id="PRO_5011790178" evidence="2">
    <location>
        <begin position="26"/>
        <end position="481"/>
    </location>
</feature>
<dbReference type="SUPFAM" id="SSF54001">
    <property type="entry name" value="Cysteine proteinases"/>
    <property type="match status" value="1"/>
</dbReference>
<keyword evidence="1" id="KW-0802">TPR repeat</keyword>
<dbReference type="InterPro" id="IPR038765">
    <property type="entry name" value="Papain-like_cys_pep_sf"/>
</dbReference>
<dbReference type="InterPro" id="IPR056564">
    <property type="entry name" value="Ig-like_KY"/>
</dbReference>
<sequence>MPSYYHHSFWSLLIACCIFSHLLSAQPQSPFAEIDKFVLTIPENQTKDINLLAKTLSKPAKNDLEKVRAVYKWITHHIRYDWDTFQQKSITDQSAEKILQSRLAVCEGYANLFKALCEALNIPCEVVSGYAKGTDYQVGEPIDEPNHSWNVVKIAGKWHLTDLTWGTNDRNNRMNDYYFLPAPEKLIYTHFPEQSKWQLLPSRLTMYEFERKPLVYPAFFDMPLSNLSHKEAIINASQAVIYFTFSTPAKNQLAATLKSEEEVIDLEENISRKNNQVSIKIDSLKANQTYELNIYGASTDSCQMLDLLVTYYIDTGKNSLKYVCNTQSDFKLDTLTKMPYWFMFKFIEYAQKEHYFKLEKLLKEGISLYPNNKWLYFRLGDLYEKLNLIEKAIFAYQKAIELAPDYYEPHYNLGVLYYNQAIDVYDSWRNLNPNENQSKEMKKELVNLLTKAKPHVVKALALQPDKPQLEKALKNINHFVN</sequence>
<accession>A0A1I2D3B4</accession>
<name>A0A1I2D3B4_9BACT</name>
<dbReference type="GO" id="GO:0005737">
    <property type="term" value="C:cytoplasm"/>
    <property type="evidence" value="ECO:0007669"/>
    <property type="project" value="TreeGrafter"/>
</dbReference>
<dbReference type="OrthoDB" id="9788327at2"/>
<organism evidence="4 5">
    <name type="scientific">Thermoflexibacter ruber</name>
    <dbReference type="NCBI Taxonomy" id="1003"/>
    <lineage>
        <taxon>Bacteria</taxon>
        <taxon>Pseudomonadati</taxon>
        <taxon>Bacteroidota</taxon>
        <taxon>Cytophagia</taxon>
        <taxon>Cytophagales</taxon>
        <taxon>Thermoflexibacteraceae</taxon>
        <taxon>Thermoflexibacter</taxon>
    </lineage>
</organism>
<feature type="repeat" description="TPR" evidence="1">
    <location>
        <begin position="373"/>
        <end position="406"/>
    </location>
</feature>
<dbReference type="EMBL" id="FONY01000006">
    <property type="protein sequence ID" value="SFE75001.1"/>
    <property type="molecule type" value="Genomic_DNA"/>
</dbReference>
<evidence type="ECO:0000256" key="1">
    <source>
        <dbReference type="PROSITE-ProRule" id="PRU00339"/>
    </source>
</evidence>
<dbReference type="AlphaFoldDB" id="A0A1I2D3B4"/>
<dbReference type="Pfam" id="PF23265">
    <property type="entry name" value="Ig-like_KY"/>
    <property type="match status" value="1"/>
</dbReference>
<dbReference type="InterPro" id="IPR019734">
    <property type="entry name" value="TPR_rpt"/>
</dbReference>
<dbReference type="Gene3D" id="3.10.620.30">
    <property type="match status" value="1"/>
</dbReference>
<keyword evidence="5" id="KW-1185">Reference proteome</keyword>
<keyword evidence="2" id="KW-0732">Signal</keyword>
<dbReference type="Gene3D" id="1.25.40.10">
    <property type="entry name" value="Tetratricopeptide repeat domain"/>
    <property type="match status" value="1"/>
</dbReference>
<dbReference type="Proteomes" id="UP000199513">
    <property type="component" value="Unassembled WGS sequence"/>
</dbReference>
<evidence type="ECO:0000259" key="3">
    <source>
        <dbReference type="SMART" id="SM00460"/>
    </source>
</evidence>
<reference evidence="4 5" key="1">
    <citation type="submission" date="2016-10" db="EMBL/GenBank/DDBJ databases">
        <authorList>
            <person name="de Groot N.N."/>
        </authorList>
    </citation>
    <scope>NUCLEOTIDE SEQUENCE [LARGE SCALE GENOMIC DNA]</scope>
    <source>
        <strain>GEY</strain>
        <strain evidence="5">DSM 9560</strain>
    </source>
</reference>
<dbReference type="InterPro" id="IPR002931">
    <property type="entry name" value="Transglutaminase-like"/>
</dbReference>
<dbReference type="PANTHER" id="PTHR46333:SF2">
    <property type="entry name" value="CYTOKINESIS PROTEIN 3"/>
    <property type="match status" value="1"/>
</dbReference>
<dbReference type="PROSITE" id="PS50005">
    <property type="entry name" value="TPR"/>
    <property type="match status" value="1"/>
</dbReference>
<dbReference type="SUPFAM" id="SSF48452">
    <property type="entry name" value="TPR-like"/>
    <property type="match status" value="1"/>
</dbReference>
<dbReference type="Pfam" id="PF13414">
    <property type="entry name" value="TPR_11"/>
    <property type="match status" value="1"/>
</dbReference>
<evidence type="ECO:0000313" key="5">
    <source>
        <dbReference type="Proteomes" id="UP000199513"/>
    </source>
</evidence>